<evidence type="ECO:0000313" key="2">
    <source>
        <dbReference type="EMBL" id="OMJ81966.1"/>
    </source>
</evidence>
<dbReference type="PANTHER" id="PTHR23011:SF28">
    <property type="entry name" value="CYCLIC NUCLEOTIDE-BINDING DOMAIN CONTAINING PROTEIN"/>
    <property type="match status" value="1"/>
</dbReference>
<reference evidence="2 3" key="1">
    <citation type="submission" date="2016-11" db="EMBL/GenBank/DDBJ databases">
        <title>The macronuclear genome of Stentor coeruleus: a giant cell with tiny introns.</title>
        <authorList>
            <person name="Slabodnick M."/>
            <person name="Ruby J.G."/>
            <person name="Reiff S.B."/>
            <person name="Swart E.C."/>
            <person name="Gosai S."/>
            <person name="Prabakaran S."/>
            <person name="Witkowska E."/>
            <person name="Larue G.E."/>
            <person name="Fisher S."/>
            <person name="Freeman R.M."/>
            <person name="Gunawardena J."/>
            <person name="Chu W."/>
            <person name="Stover N.A."/>
            <person name="Gregory B.D."/>
            <person name="Nowacki M."/>
            <person name="Derisi J."/>
            <person name="Roy S.W."/>
            <person name="Marshall W.F."/>
            <person name="Sood P."/>
        </authorList>
    </citation>
    <scope>NUCLEOTIDE SEQUENCE [LARGE SCALE GENOMIC DNA]</scope>
    <source>
        <strain evidence="2">WM001</strain>
    </source>
</reference>
<comment type="caution">
    <text evidence="2">The sequence shown here is derived from an EMBL/GenBank/DDBJ whole genome shotgun (WGS) entry which is preliminary data.</text>
</comment>
<dbReference type="InterPro" id="IPR014710">
    <property type="entry name" value="RmlC-like_jellyroll"/>
</dbReference>
<evidence type="ECO:0000313" key="3">
    <source>
        <dbReference type="Proteomes" id="UP000187209"/>
    </source>
</evidence>
<dbReference type="OrthoDB" id="284133at2759"/>
<dbReference type="EMBL" id="MPUH01000359">
    <property type="protein sequence ID" value="OMJ81966.1"/>
    <property type="molecule type" value="Genomic_DNA"/>
</dbReference>
<feature type="domain" description="Cyclic nucleotide-binding" evidence="1">
    <location>
        <begin position="114"/>
        <end position="230"/>
    </location>
</feature>
<proteinExistence type="predicted"/>
<dbReference type="Proteomes" id="UP000187209">
    <property type="component" value="Unassembled WGS sequence"/>
</dbReference>
<dbReference type="InterPro" id="IPR018490">
    <property type="entry name" value="cNMP-bd_dom_sf"/>
</dbReference>
<dbReference type="InterPro" id="IPR000595">
    <property type="entry name" value="cNMP-bd_dom"/>
</dbReference>
<keyword evidence="3" id="KW-1185">Reference proteome</keyword>
<feature type="domain" description="Cyclic nucleotide-binding" evidence="1">
    <location>
        <begin position="233"/>
        <end position="357"/>
    </location>
</feature>
<sequence>MKKKSKNSLSHHKPALLLLGNDYCKTTRSPSIGSPINLISTNSHRTISSLPKLDHEQKFSDIFPQWLLSRQDFQDTLYTHSSDSDPSSICLKPHYQRNPLEVRSLKSWTKECIFFQHLTEYTANEVRKKLRTLNFDKGSIIFKQNDLGDCLYLIAKGLVEITKTGVGVIDIVGPKNAIGESALENNSLRSATIIAKTPVSLLLLKIDDYNDIVRRQKHRERFDMVDYLKSIPFFNNFFGSKLERIAWNLYPMQYKKDQVVYSIHDEPINFYIIRQGSVKMEKTVSIKLKSRMPYGNKSEKYFVRERTYLQVLRECFSEDFFGEEEIIKGTSRGCKVICMKNDTILWLLNKDIFLSVFTDKDLQIMKDIHAERPTSKSLKIKLKNDFLGYKNKFEAILDATKLSPIPIGRDELNKKENMIKKFVDKHVSRLNDRLIEEKVVIEPI</sequence>
<gene>
    <name evidence="2" type="ORF">SteCoe_17452</name>
</gene>
<dbReference type="AlphaFoldDB" id="A0A1R2BYU4"/>
<dbReference type="PANTHER" id="PTHR23011">
    <property type="entry name" value="CYCLIC NUCLEOTIDE-BINDING DOMAIN CONTAINING PROTEIN"/>
    <property type="match status" value="1"/>
</dbReference>
<evidence type="ECO:0000259" key="1">
    <source>
        <dbReference type="PROSITE" id="PS50042"/>
    </source>
</evidence>
<dbReference type="InterPro" id="IPR018488">
    <property type="entry name" value="cNMP-bd_CS"/>
</dbReference>
<name>A0A1R2BYU4_9CILI</name>
<dbReference type="SMART" id="SM00100">
    <property type="entry name" value="cNMP"/>
    <property type="match status" value="2"/>
</dbReference>
<dbReference type="CDD" id="cd00038">
    <property type="entry name" value="CAP_ED"/>
    <property type="match status" value="2"/>
</dbReference>
<dbReference type="PROSITE" id="PS00889">
    <property type="entry name" value="CNMP_BINDING_2"/>
    <property type="match status" value="1"/>
</dbReference>
<dbReference type="SUPFAM" id="SSF51206">
    <property type="entry name" value="cAMP-binding domain-like"/>
    <property type="match status" value="2"/>
</dbReference>
<protein>
    <recommendedName>
        <fullName evidence="1">Cyclic nucleotide-binding domain-containing protein</fullName>
    </recommendedName>
</protein>
<dbReference type="PROSITE" id="PS50042">
    <property type="entry name" value="CNMP_BINDING_3"/>
    <property type="match status" value="2"/>
</dbReference>
<accession>A0A1R2BYU4</accession>
<dbReference type="Gene3D" id="2.60.120.10">
    <property type="entry name" value="Jelly Rolls"/>
    <property type="match status" value="2"/>
</dbReference>
<organism evidence="2 3">
    <name type="scientific">Stentor coeruleus</name>
    <dbReference type="NCBI Taxonomy" id="5963"/>
    <lineage>
        <taxon>Eukaryota</taxon>
        <taxon>Sar</taxon>
        <taxon>Alveolata</taxon>
        <taxon>Ciliophora</taxon>
        <taxon>Postciliodesmatophora</taxon>
        <taxon>Heterotrichea</taxon>
        <taxon>Heterotrichida</taxon>
        <taxon>Stentoridae</taxon>
        <taxon>Stentor</taxon>
    </lineage>
</organism>
<dbReference type="Pfam" id="PF00027">
    <property type="entry name" value="cNMP_binding"/>
    <property type="match status" value="1"/>
</dbReference>